<keyword evidence="4" id="KW-0443">Lipid metabolism</keyword>
<sequence>MQLHNHAKTGAAVNIPCEPPTQITAVSPVVLPRPDHEIQLQLRVTVPSTAVGPLPIVLLSHGAGPSFHLSSLEGYAPLAEFLAAHGFAVLQPTHLSSASLGIAADASNIRDMYLDSRARDMSLIIDQLHTIEDSIPSLLKGRLDKSKIAVAGHSLGGLTASTLLGATNTDPRDGTKSVLVDNRIRAGVIIGGTGVGGDALSETGRVRLPFYSLEFGEMRTPALVVWGEDDGSEHLTSIGAAWHAQPYSLAPGAKASFMVKGGKHGFGGISGWDTAETQDESPERLATVLRMTVAYLKSQLTEGDDSWHRACQALQGLEQLGKVESK</sequence>
<evidence type="ECO:0000313" key="7">
    <source>
        <dbReference type="Proteomes" id="UP001174691"/>
    </source>
</evidence>
<dbReference type="InterPro" id="IPR029058">
    <property type="entry name" value="AB_hydrolase_fold"/>
</dbReference>
<evidence type="ECO:0000259" key="5">
    <source>
        <dbReference type="Pfam" id="PF12697"/>
    </source>
</evidence>
<dbReference type="EMBL" id="JANBVN010000040">
    <property type="protein sequence ID" value="KAJ9158228.1"/>
    <property type="molecule type" value="Genomic_DNA"/>
</dbReference>
<organism evidence="6 7">
    <name type="scientific">Coniochaeta hoffmannii</name>
    <dbReference type="NCBI Taxonomy" id="91930"/>
    <lineage>
        <taxon>Eukaryota</taxon>
        <taxon>Fungi</taxon>
        <taxon>Dikarya</taxon>
        <taxon>Ascomycota</taxon>
        <taxon>Pezizomycotina</taxon>
        <taxon>Sordariomycetes</taxon>
        <taxon>Sordariomycetidae</taxon>
        <taxon>Coniochaetales</taxon>
        <taxon>Coniochaetaceae</taxon>
        <taxon>Coniochaeta</taxon>
    </lineage>
</organism>
<accession>A0AA38VYT5</accession>
<evidence type="ECO:0000313" key="6">
    <source>
        <dbReference type="EMBL" id="KAJ9158228.1"/>
    </source>
</evidence>
<keyword evidence="2" id="KW-0378">Hydrolase</keyword>
<dbReference type="EC" id="3.1.1.47" evidence="1"/>
<dbReference type="AlphaFoldDB" id="A0AA38VYT5"/>
<proteinExistence type="predicted"/>
<name>A0AA38VYT5_9PEZI</name>
<reference evidence="6" key="1">
    <citation type="submission" date="2022-07" db="EMBL/GenBank/DDBJ databases">
        <title>Fungi with potential for degradation of polypropylene.</title>
        <authorList>
            <person name="Gostincar C."/>
        </authorList>
    </citation>
    <scope>NUCLEOTIDE SEQUENCE</scope>
    <source>
        <strain evidence="6">EXF-13287</strain>
    </source>
</reference>
<protein>
    <recommendedName>
        <fullName evidence="1">1-alkyl-2-acetylglycerophosphocholine esterase</fullName>
        <ecNumber evidence="1">3.1.1.47</ecNumber>
    </recommendedName>
</protein>
<evidence type="ECO:0000256" key="3">
    <source>
        <dbReference type="ARBA" id="ARBA00022963"/>
    </source>
</evidence>
<dbReference type="GO" id="GO:0003847">
    <property type="term" value="F:1-alkyl-2-acetylglycerophosphocholine esterase activity"/>
    <property type="evidence" value="ECO:0007669"/>
    <property type="project" value="UniProtKB-EC"/>
</dbReference>
<gene>
    <name evidence="6" type="ORF">NKR19_g3526</name>
</gene>
<dbReference type="PANTHER" id="PTHR10272:SF0">
    <property type="entry name" value="PLATELET-ACTIVATING FACTOR ACETYLHYDROLASE"/>
    <property type="match status" value="1"/>
</dbReference>
<dbReference type="SUPFAM" id="SSF53474">
    <property type="entry name" value="alpha/beta-Hydrolases"/>
    <property type="match status" value="1"/>
</dbReference>
<feature type="domain" description="AB hydrolase-1" evidence="5">
    <location>
        <begin position="57"/>
        <end position="314"/>
    </location>
</feature>
<dbReference type="Gene3D" id="3.40.50.1820">
    <property type="entry name" value="alpha/beta hydrolase"/>
    <property type="match status" value="1"/>
</dbReference>
<evidence type="ECO:0000256" key="2">
    <source>
        <dbReference type="ARBA" id="ARBA00022801"/>
    </source>
</evidence>
<keyword evidence="3" id="KW-0442">Lipid degradation</keyword>
<evidence type="ECO:0000256" key="1">
    <source>
        <dbReference type="ARBA" id="ARBA00013201"/>
    </source>
</evidence>
<dbReference type="Pfam" id="PF12697">
    <property type="entry name" value="Abhydrolase_6"/>
    <property type="match status" value="1"/>
</dbReference>
<dbReference type="Proteomes" id="UP001174691">
    <property type="component" value="Unassembled WGS sequence"/>
</dbReference>
<dbReference type="GO" id="GO:0016042">
    <property type="term" value="P:lipid catabolic process"/>
    <property type="evidence" value="ECO:0007669"/>
    <property type="project" value="UniProtKB-KW"/>
</dbReference>
<dbReference type="InterPro" id="IPR000073">
    <property type="entry name" value="AB_hydrolase_1"/>
</dbReference>
<comment type="caution">
    <text evidence="6">The sequence shown here is derived from an EMBL/GenBank/DDBJ whole genome shotgun (WGS) entry which is preliminary data.</text>
</comment>
<evidence type="ECO:0000256" key="4">
    <source>
        <dbReference type="ARBA" id="ARBA00023098"/>
    </source>
</evidence>
<dbReference type="PANTHER" id="PTHR10272">
    <property type="entry name" value="PLATELET-ACTIVATING FACTOR ACETYLHYDROLASE"/>
    <property type="match status" value="1"/>
</dbReference>
<keyword evidence="7" id="KW-1185">Reference proteome</keyword>